<keyword evidence="1" id="KW-0808">Transferase</keyword>
<protein>
    <recommendedName>
        <fullName evidence="9">Beta-1,6-galactofuranosyltransferase</fullName>
    </recommendedName>
</protein>
<evidence type="ECO:0000313" key="6">
    <source>
        <dbReference type="EMBL" id="SHK37861.1"/>
    </source>
</evidence>
<feature type="transmembrane region" description="Helical" evidence="2">
    <location>
        <begin position="50"/>
        <end position="69"/>
    </location>
</feature>
<dbReference type="Proteomes" id="UP000198940">
    <property type="component" value="Unassembled WGS sequence"/>
</dbReference>
<dbReference type="PIRSF" id="PIRSF007023">
    <property type="entry name" value="UDP-Galf_transf"/>
    <property type="match status" value="1"/>
</dbReference>
<dbReference type="Pfam" id="PF26337">
    <property type="entry name" value="Gtf3_C"/>
    <property type="match status" value="1"/>
</dbReference>
<dbReference type="InterPro" id="IPR058591">
    <property type="entry name" value="Gtf3_N"/>
</dbReference>
<evidence type="ECO:0000256" key="1">
    <source>
        <dbReference type="ARBA" id="ARBA00022679"/>
    </source>
</evidence>
<keyword evidence="2" id="KW-0472">Membrane</keyword>
<dbReference type="InterPro" id="IPR058592">
    <property type="entry name" value="Gtf3_C"/>
</dbReference>
<evidence type="ECO:0000313" key="5">
    <source>
        <dbReference type="EMBL" id="SFB77201.1"/>
    </source>
</evidence>
<dbReference type="Proteomes" id="UP000184031">
    <property type="component" value="Unassembled WGS sequence"/>
</dbReference>
<proteinExistence type="predicted"/>
<keyword evidence="2" id="KW-1133">Transmembrane helix</keyword>
<keyword evidence="2" id="KW-0812">Transmembrane</keyword>
<dbReference type="AlphaFoldDB" id="A0A1M6RZH2"/>
<feature type="domain" description="Glucosyltransferase 3-like N-terminal" evidence="3">
    <location>
        <begin position="7"/>
        <end position="149"/>
    </location>
</feature>
<gene>
    <name evidence="5" type="ORF">SAMN04487891_102254</name>
    <name evidence="6" type="ORF">SAMN05216293_0933</name>
</gene>
<dbReference type="OrthoDB" id="9790931at2"/>
<dbReference type="EMBL" id="FOKU01000002">
    <property type="protein sequence ID" value="SFB77201.1"/>
    <property type="molecule type" value="Genomic_DNA"/>
</dbReference>
<dbReference type="Pfam" id="PF26334">
    <property type="entry name" value="Gtf3_N"/>
    <property type="match status" value="1"/>
</dbReference>
<dbReference type="Gene3D" id="3.40.50.2000">
    <property type="entry name" value="Glycogen Phosphorylase B"/>
    <property type="match status" value="2"/>
</dbReference>
<evidence type="ECO:0000259" key="4">
    <source>
        <dbReference type="Pfam" id="PF26337"/>
    </source>
</evidence>
<evidence type="ECO:0008006" key="9">
    <source>
        <dbReference type="Google" id="ProtNLM"/>
    </source>
</evidence>
<keyword evidence="8" id="KW-1185">Reference proteome</keyword>
<feature type="domain" description="Glucosyltransferase 3-like C-terminal" evidence="4">
    <location>
        <begin position="174"/>
        <end position="341"/>
    </location>
</feature>
<sequence>MQNRKRFYISRNYKFSRNAASKPKMDCEEVLSQSGFKNLGFRQSNHPSSAIGAIISFFGITWGLVRLPFSSVLCMQYPLSKFFGYKVAVAKLKGCKIILIVHDVKTLMGKNKDAGKEMKRFNKADVLILHNQVMMQWFAEQGYKGKMVPLYLFDYLLADGQELPEQTLGQGNEIVFAGGLGMEKSAFLYQLDELHPNFTLKLYGNGFQKEKVKEGSALHYQGVFAPDEVLDHLKGNFGLVWNGNAIRECDGDFGKYIQYNNPHKTSLYLLAGLPIIIWDKAAVAQVVEKEKIGFAIASLEELSEKLAQIDAATYDQMVANVRTMRNKIANGHFLQEAVTNALAELG</sequence>
<dbReference type="RefSeq" id="WP_072877390.1">
    <property type="nucleotide sequence ID" value="NZ_FOKU01000002.1"/>
</dbReference>
<evidence type="ECO:0000256" key="2">
    <source>
        <dbReference type="SAM" id="Phobius"/>
    </source>
</evidence>
<name>A0A1M6RZH2_9FLAO</name>
<comment type="caution">
    <text evidence="6">The sequence shown here is derived from an EMBL/GenBank/DDBJ whole genome shotgun (WGS) entry which is preliminary data.</text>
</comment>
<evidence type="ECO:0000313" key="7">
    <source>
        <dbReference type="Proteomes" id="UP000184031"/>
    </source>
</evidence>
<organism evidence="6 7">
    <name type="scientific">Flagellimonas taeanensis</name>
    <dbReference type="NCBI Taxonomy" id="1005926"/>
    <lineage>
        <taxon>Bacteria</taxon>
        <taxon>Pseudomonadati</taxon>
        <taxon>Bacteroidota</taxon>
        <taxon>Flavobacteriia</taxon>
        <taxon>Flavobacteriales</taxon>
        <taxon>Flavobacteriaceae</taxon>
        <taxon>Flagellimonas</taxon>
    </lineage>
</organism>
<evidence type="ECO:0000259" key="3">
    <source>
        <dbReference type="Pfam" id="PF26334"/>
    </source>
</evidence>
<evidence type="ECO:0000313" key="8">
    <source>
        <dbReference type="Proteomes" id="UP000198940"/>
    </source>
</evidence>
<accession>A0A1M6RZH2</accession>
<dbReference type="EMBL" id="FRAT01000002">
    <property type="protein sequence ID" value="SHK37861.1"/>
    <property type="molecule type" value="Genomic_DNA"/>
</dbReference>
<reference evidence="6 7" key="1">
    <citation type="submission" date="2016-11" db="EMBL/GenBank/DDBJ databases">
        <authorList>
            <person name="Varghese N."/>
            <person name="Submissions S."/>
        </authorList>
    </citation>
    <scope>NUCLEOTIDE SEQUENCE [LARGE SCALE GENOMIC DNA]</scope>
    <source>
        <strain evidence="6 7">CGMCC 1.12174</strain>
        <strain evidence="5 8">DSM 26351</strain>
    </source>
</reference>
<dbReference type="STRING" id="1055723.SAMN05216293_0933"/>